<dbReference type="EC" id="3.5.1.44" evidence="3"/>
<evidence type="ECO:0000256" key="2">
    <source>
        <dbReference type="ARBA" id="ARBA00022801"/>
    </source>
</evidence>
<evidence type="ECO:0000313" key="6">
    <source>
        <dbReference type="Proteomes" id="UP001227317"/>
    </source>
</evidence>
<accession>A0ABU0WMG9</accession>
<name>A0ABU0WMG9_9PROT</name>
<comment type="function">
    <text evidence="3">Probably deamidates glutamine residues to glutamate on methyl-accepting chemotaxis receptors (MCPs), playing an important role in chemotaxis.</text>
</comment>
<proteinExistence type="inferred from homology"/>
<dbReference type="InterPro" id="IPR005659">
    <property type="entry name" value="Chemorcpt_Glu_NH3ase_CheD"/>
</dbReference>
<comment type="caution">
    <text evidence="5">The sequence shown here is derived from an EMBL/GenBank/DDBJ whole genome shotgun (WGS) entry which is preliminary data.</text>
</comment>
<dbReference type="InterPro" id="IPR011324">
    <property type="entry name" value="Cytotoxic_necrot_fac-like_cat"/>
</dbReference>
<keyword evidence="2 3" id="KW-0378">Hydrolase</keyword>
<gene>
    <name evidence="3" type="primary">cheD</name>
    <name evidence="5" type="ORF">QSG27_22240</name>
</gene>
<evidence type="ECO:0000256" key="4">
    <source>
        <dbReference type="SAM" id="MobiDB-lite"/>
    </source>
</evidence>
<dbReference type="CDD" id="cd16352">
    <property type="entry name" value="CheD"/>
    <property type="match status" value="1"/>
</dbReference>
<feature type="region of interest" description="Disordered" evidence="4">
    <location>
        <begin position="1"/>
        <end position="22"/>
    </location>
</feature>
<evidence type="ECO:0000313" key="5">
    <source>
        <dbReference type="EMBL" id="MDQ2105435.1"/>
    </source>
</evidence>
<dbReference type="HAMAP" id="MF_01440">
    <property type="entry name" value="CheD"/>
    <property type="match status" value="1"/>
</dbReference>
<reference evidence="5 6" key="1">
    <citation type="submission" date="2023-06" db="EMBL/GenBank/DDBJ databases">
        <title>Azospirillum isscasensis sp.nov, a bacterium isolated from rhizosphere soil of rice.</title>
        <authorList>
            <person name="Wang H."/>
        </authorList>
    </citation>
    <scope>NUCLEOTIDE SEQUENCE [LARGE SCALE GENOMIC DNA]</scope>
    <source>
        <strain evidence="5 6">C340-1</strain>
    </source>
</reference>
<evidence type="ECO:0000256" key="1">
    <source>
        <dbReference type="ARBA" id="ARBA00022500"/>
    </source>
</evidence>
<sequence length="220" mass="24067">MPLSGPFHFQSSTGFDRRGDGSGGLRSDGSYLDHEFGAYVVPVVLGHHRISSRGDDMLVTTLGSCVAACINDPVAQVGGMNHFLLPGSPASGDGFGVATRYGSVAMERLINDLLERGARRERMEVKLFGAARVIDTSLDVGAANAAFALDYVQREGLALAVQDLGGDKGRRIHFFPATGRAFRRLLRPETERETLHQEMDYLQALRRTPVEGEMELFDRR</sequence>
<dbReference type="SUPFAM" id="SSF64438">
    <property type="entry name" value="CNF1/YfiH-like putative cysteine hydrolases"/>
    <property type="match status" value="1"/>
</dbReference>
<keyword evidence="1 3" id="KW-0145">Chemotaxis</keyword>
<comment type="catalytic activity">
    <reaction evidence="3">
        <text>L-glutaminyl-[protein] + H2O = L-glutamyl-[protein] + NH4(+)</text>
        <dbReference type="Rhea" id="RHEA:16441"/>
        <dbReference type="Rhea" id="RHEA-COMP:10207"/>
        <dbReference type="Rhea" id="RHEA-COMP:10208"/>
        <dbReference type="ChEBI" id="CHEBI:15377"/>
        <dbReference type="ChEBI" id="CHEBI:28938"/>
        <dbReference type="ChEBI" id="CHEBI:29973"/>
        <dbReference type="ChEBI" id="CHEBI:30011"/>
        <dbReference type="EC" id="3.5.1.44"/>
    </reaction>
</comment>
<keyword evidence="6" id="KW-1185">Reference proteome</keyword>
<dbReference type="Pfam" id="PF03975">
    <property type="entry name" value="CheD"/>
    <property type="match status" value="1"/>
</dbReference>
<protein>
    <recommendedName>
        <fullName evidence="3">Probable chemoreceptor glutamine deamidase CheD</fullName>
        <ecNumber evidence="3">3.5.1.44</ecNumber>
    </recommendedName>
</protein>
<dbReference type="PANTHER" id="PTHR35147:SF2">
    <property type="entry name" value="CHEMORECEPTOR GLUTAMINE DEAMIDASE CHED-RELATED"/>
    <property type="match status" value="1"/>
</dbReference>
<dbReference type="Gene3D" id="3.30.1330.200">
    <property type="match status" value="1"/>
</dbReference>
<dbReference type="RefSeq" id="WP_306709975.1">
    <property type="nucleotide sequence ID" value="NZ_JAUJFI010000142.1"/>
</dbReference>
<dbReference type="InterPro" id="IPR038592">
    <property type="entry name" value="CheD-like_sf"/>
</dbReference>
<evidence type="ECO:0000256" key="3">
    <source>
        <dbReference type="HAMAP-Rule" id="MF_01440"/>
    </source>
</evidence>
<dbReference type="PANTHER" id="PTHR35147">
    <property type="entry name" value="CHEMORECEPTOR GLUTAMINE DEAMIDASE CHED-RELATED"/>
    <property type="match status" value="1"/>
</dbReference>
<comment type="similarity">
    <text evidence="3">Belongs to the CheD family.</text>
</comment>
<dbReference type="Proteomes" id="UP001227317">
    <property type="component" value="Unassembled WGS sequence"/>
</dbReference>
<organism evidence="5 6">
    <name type="scientific">Azospirillum isscasi</name>
    <dbReference type="NCBI Taxonomy" id="3053926"/>
    <lineage>
        <taxon>Bacteria</taxon>
        <taxon>Pseudomonadati</taxon>
        <taxon>Pseudomonadota</taxon>
        <taxon>Alphaproteobacteria</taxon>
        <taxon>Rhodospirillales</taxon>
        <taxon>Azospirillaceae</taxon>
        <taxon>Azospirillum</taxon>
    </lineage>
</organism>
<dbReference type="EMBL" id="JAUJFI010000142">
    <property type="protein sequence ID" value="MDQ2105435.1"/>
    <property type="molecule type" value="Genomic_DNA"/>
</dbReference>